<dbReference type="PROSITE" id="PS50181">
    <property type="entry name" value="FBOX"/>
    <property type="match status" value="1"/>
</dbReference>
<dbReference type="PANTHER" id="PTHR34591:SF50">
    <property type="entry name" value="F-BOX DOMAIN-CONTAINING PROTEIN"/>
    <property type="match status" value="1"/>
</dbReference>
<evidence type="ECO:0000259" key="1">
    <source>
        <dbReference type="PROSITE" id="PS50181"/>
    </source>
</evidence>
<sequence>MRISFSSDKYHVIKPPMGIEMESHARFYLGKSVKGVYCASIKERCGVQVWSLNESGRNMEWVLKHDKNLSKWLLKHNFEDKVVNGPWKFQDINYYYENDNHHEHNGVSMEAPVEQELECCSEASVDDEKFAWSSDEDRCYSGYMDILGFHPFKEIIFLGESISRGFAYQWNSSKTDMLALLPDDVLAGVLRRLAPRDLAVSRSVCKAWRAAVDDHSSLRATAELLPLSLLGFFINYQWRDISELFSRPSGSGGKRNDDFLAEAEMGSWSTTTATASCSSMATPCTNPATRWRAPVPRAPALPAGRIRSCKDDACYLVYHPAVSPHYHTLSIPGFCHHHHHDSSCRARREEADDGPATDEQSEWPPATCILQVFSSVTGRWEERSFARVGEAAGITVADMRRYRYWAHDQRSAAYRRGQLYIHCQADFIMRISLSDGMYHVIKPPAGASNFYVAKSEKGVYCASGQFRLQVWILNENESSSSMEWMLKHDQDLVPLLEKKGLRDPYYSRGGQIRGSWLLQDINYHYREGVYMRALVKKGSVEWSSDISDDDETSDSSVDNDADYGHLDYKEIIFLSQSIKRGLAYHLNSSTVQELGNLYPQNYGQELVNEQDIQSSFPYTPCWMEIIDNR</sequence>
<dbReference type="Proteomes" id="UP001341281">
    <property type="component" value="Chromosome 02"/>
</dbReference>
<name>A0AAQ3WFT2_PASNO</name>
<reference evidence="2 3" key="1">
    <citation type="submission" date="2024-02" db="EMBL/GenBank/DDBJ databases">
        <title>High-quality chromosome-scale genome assembly of Pensacola bahiagrass (Paspalum notatum Flugge var. saurae).</title>
        <authorList>
            <person name="Vega J.M."/>
            <person name="Podio M."/>
            <person name="Orjuela J."/>
            <person name="Siena L.A."/>
            <person name="Pessino S.C."/>
            <person name="Combes M.C."/>
            <person name="Mariac C."/>
            <person name="Albertini E."/>
            <person name="Pupilli F."/>
            <person name="Ortiz J.P.A."/>
            <person name="Leblanc O."/>
        </authorList>
    </citation>
    <scope>NUCLEOTIDE SEQUENCE [LARGE SCALE GENOMIC DNA]</scope>
    <source>
        <strain evidence="2">R1</strain>
        <tissue evidence="2">Leaf</tissue>
    </source>
</reference>
<feature type="domain" description="F-box" evidence="1">
    <location>
        <begin position="175"/>
        <end position="221"/>
    </location>
</feature>
<dbReference type="InterPro" id="IPR001810">
    <property type="entry name" value="F-box_dom"/>
</dbReference>
<protein>
    <recommendedName>
        <fullName evidence="1">F-box domain-containing protein</fullName>
    </recommendedName>
</protein>
<evidence type="ECO:0000313" key="2">
    <source>
        <dbReference type="EMBL" id="WVZ60051.1"/>
    </source>
</evidence>
<dbReference type="InterPro" id="IPR036047">
    <property type="entry name" value="F-box-like_dom_sf"/>
</dbReference>
<dbReference type="SMART" id="SM00256">
    <property type="entry name" value="FBOX"/>
    <property type="match status" value="1"/>
</dbReference>
<dbReference type="AlphaFoldDB" id="A0AAQ3WFT2"/>
<dbReference type="SUPFAM" id="SSF81383">
    <property type="entry name" value="F-box domain"/>
    <property type="match status" value="1"/>
</dbReference>
<gene>
    <name evidence="2" type="ORF">U9M48_010119</name>
</gene>
<dbReference type="EMBL" id="CP144746">
    <property type="protein sequence ID" value="WVZ60051.1"/>
    <property type="molecule type" value="Genomic_DNA"/>
</dbReference>
<dbReference type="PANTHER" id="PTHR34591">
    <property type="entry name" value="OS03G0653100 PROTEIN-RELATED"/>
    <property type="match status" value="1"/>
</dbReference>
<keyword evidence="3" id="KW-1185">Reference proteome</keyword>
<proteinExistence type="predicted"/>
<organism evidence="2 3">
    <name type="scientific">Paspalum notatum var. saurae</name>
    <dbReference type="NCBI Taxonomy" id="547442"/>
    <lineage>
        <taxon>Eukaryota</taxon>
        <taxon>Viridiplantae</taxon>
        <taxon>Streptophyta</taxon>
        <taxon>Embryophyta</taxon>
        <taxon>Tracheophyta</taxon>
        <taxon>Spermatophyta</taxon>
        <taxon>Magnoliopsida</taxon>
        <taxon>Liliopsida</taxon>
        <taxon>Poales</taxon>
        <taxon>Poaceae</taxon>
        <taxon>PACMAD clade</taxon>
        <taxon>Panicoideae</taxon>
        <taxon>Andropogonodae</taxon>
        <taxon>Paspaleae</taxon>
        <taxon>Paspalinae</taxon>
        <taxon>Paspalum</taxon>
    </lineage>
</organism>
<evidence type="ECO:0000313" key="3">
    <source>
        <dbReference type="Proteomes" id="UP001341281"/>
    </source>
</evidence>
<dbReference type="Gene3D" id="1.20.1280.50">
    <property type="match status" value="1"/>
</dbReference>
<dbReference type="Pfam" id="PF12937">
    <property type="entry name" value="F-box-like"/>
    <property type="match status" value="1"/>
</dbReference>
<accession>A0AAQ3WFT2</accession>